<gene>
    <name evidence="2" type="ORF">V6N11_036104</name>
</gene>
<dbReference type="EMBL" id="JBBPBN010000024">
    <property type="protein sequence ID" value="KAK9009573.1"/>
    <property type="molecule type" value="Genomic_DNA"/>
</dbReference>
<evidence type="ECO:0000256" key="1">
    <source>
        <dbReference type="SAM" id="SignalP"/>
    </source>
</evidence>
<accession>A0ABR2R9D6</accession>
<sequence>MESCKKLAFLIVAVALVLQATVPPTALAARNEIMALDGEAKNNQLNYLAMVLDVNRPRNCIPKGGWCLFDIMGCCKPCGCLAGFCWVVGDDCN</sequence>
<protein>
    <submittedName>
        <fullName evidence="2">Uncharacterized protein</fullName>
    </submittedName>
</protein>
<evidence type="ECO:0000313" key="3">
    <source>
        <dbReference type="Proteomes" id="UP001396334"/>
    </source>
</evidence>
<feature type="chain" id="PRO_5047522198" evidence="1">
    <location>
        <begin position="29"/>
        <end position="93"/>
    </location>
</feature>
<keyword evidence="3" id="KW-1185">Reference proteome</keyword>
<name>A0ABR2R9D6_9ROSI</name>
<dbReference type="Proteomes" id="UP001396334">
    <property type="component" value="Unassembled WGS sequence"/>
</dbReference>
<comment type="caution">
    <text evidence="2">The sequence shown here is derived from an EMBL/GenBank/DDBJ whole genome shotgun (WGS) entry which is preliminary data.</text>
</comment>
<proteinExistence type="predicted"/>
<reference evidence="2 3" key="1">
    <citation type="journal article" date="2024" name="G3 (Bethesda)">
        <title>Genome assembly of Hibiscus sabdariffa L. provides insights into metabolisms of medicinal natural products.</title>
        <authorList>
            <person name="Kim T."/>
        </authorList>
    </citation>
    <scope>NUCLEOTIDE SEQUENCE [LARGE SCALE GENOMIC DNA]</scope>
    <source>
        <strain evidence="2">TK-2024</strain>
        <tissue evidence="2">Old leaves</tissue>
    </source>
</reference>
<keyword evidence="1" id="KW-0732">Signal</keyword>
<organism evidence="2 3">
    <name type="scientific">Hibiscus sabdariffa</name>
    <name type="common">roselle</name>
    <dbReference type="NCBI Taxonomy" id="183260"/>
    <lineage>
        <taxon>Eukaryota</taxon>
        <taxon>Viridiplantae</taxon>
        <taxon>Streptophyta</taxon>
        <taxon>Embryophyta</taxon>
        <taxon>Tracheophyta</taxon>
        <taxon>Spermatophyta</taxon>
        <taxon>Magnoliopsida</taxon>
        <taxon>eudicotyledons</taxon>
        <taxon>Gunneridae</taxon>
        <taxon>Pentapetalae</taxon>
        <taxon>rosids</taxon>
        <taxon>malvids</taxon>
        <taxon>Malvales</taxon>
        <taxon>Malvaceae</taxon>
        <taxon>Malvoideae</taxon>
        <taxon>Hibiscus</taxon>
    </lineage>
</organism>
<evidence type="ECO:0000313" key="2">
    <source>
        <dbReference type="EMBL" id="KAK9009573.1"/>
    </source>
</evidence>
<feature type="signal peptide" evidence="1">
    <location>
        <begin position="1"/>
        <end position="28"/>
    </location>
</feature>